<keyword evidence="2" id="KW-0378">Hydrolase</keyword>
<sequence>MSETLELDGLTFEVRRSARRRTLGLTVDRGGQLVMHAPETIAREALTQWAGQRLLWVHRTLARKQQSRPQQVEPEYVAGETFRYLGKPYPLVLLAEQDRPLVFDGHRFLLHRPRRAMAEQAFRRWYIDAGKTWVPERIERLVPRVGRAPSKVVVRDLGFRWGSCGRTGTINLNWRALQLPAQLIDYLLIHELCHLIEAKHNQAFWQAVERALPDWQARQQALDAQAAHVFWCHTKAVTTYFPTTAGR</sequence>
<dbReference type="AlphaFoldDB" id="H8Z0N8"/>
<dbReference type="PANTHER" id="PTHR30399">
    <property type="entry name" value="UNCHARACTERIZED PROTEIN YGJP"/>
    <property type="match status" value="1"/>
</dbReference>
<dbReference type="Gene3D" id="3.30.2010.10">
    <property type="entry name" value="Metalloproteases ('zincins'), catalytic domain"/>
    <property type="match status" value="1"/>
</dbReference>
<dbReference type="Proteomes" id="UP000002964">
    <property type="component" value="Unassembled WGS sequence"/>
</dbReference>
<dbReference type="EMBL" id="JH603169">
    <property type="protein sequence ID" value="EIC22379.1"/>
    <property type="molecule type" value="Genomic_DNA"/>
</dbReference>
<dbReference type="InterPro" id="IPR053136">
    <property type="entry name" value="UTP_pyrophosphatase-like"/>
</dbReference>
<organism evidence="2 3">
    <name type="scientific">Thiorhodovibrio frisius</name>
    <dbReference type="NCBI Taxonomy" id="631362"/>
    <lineage>
        <taxon>Bacteria</taxon>
        <taxon>Pseudomonadati</taxon>
        <taxon>Pseudomonadota</taxon>
        <taxon>Gammaproteobacteria</taxon>
        <taxon>Chromatiales</taxon>
        <taxon>Chromatiaceae</taxon>
        <taxon>Thiorhodovibrio</taxon>
    </lineage>
</organism>
<dbReference type="GO" id="GO:0016787">
    <property type="term" value="F:hydrolase activity"/>
    <property type="evidence" value="ECO:0007669"/>
    <property type="project" value="UniProtKB-KW"/>
</dbReference>
<dbReference type="STRING" id="631362.Thi970DRAFT_02637"/>
<dbReference type="eggNOG" id="COG1451">
    <property type="taxonomic scope" value="Bacteria"/>
</dbReference>
<accession>H8Z0N8</accession>
<dbReference type="RefSeq" id="WP_009149186.1">
    <property type="nucleotide sequence ID" value="NZ_CP121471.1"/>
</dbReference>
<dbReference type="PANTHER" id="PTHR30399:SF1">
    <property type="entry name" value="UTP PYROPHOSPHATASE"/>
    <property type="match status" value="1"/>
</dbReference>
<evidence type="ECO:0000313" key="3">
    <source>
        <dbReference type="Proteomes" id="UP000002964"/>
    </source>
</evidence>
<evidence type="ECO:0000313" key="2">
    <source>
        <dbReference type="EMBL" id="EIC22379.1"/>
    </source>
</evidence>
<dbReference type="InterPro" id="IPR002725">
    <property type="entry name" value="YgjP-like_metallopeptidase"/>
</dbReference>
<proteinExistence type="predicted"/>
<gene>
    <name evidence="2" type="ORF">Thi970DRAFT_02637</name>
</gene>
<dbReference type="OrthoDB" id="9811177at2"/>
<feature type="domain" description="YgjP-like metallopeptidase" evidence="1">
    <location>
        <begin position="21"/>
        <end position="224"/>
    </location>
</feature>
<reference evidence="3" key="1">
    <citation type="submission" date="2011-06" db="EMBL/GenBank/DDBJ databases">
        <authorList>
            <consortium name="US DOE Joint Genome Institute (JGI-PGF)"/>
            <person name="Lucas S."/>
            <person name="Han J."/>
            <person name="Lapidus A."/>
            <person name="Cheng J.-F."/>
            <person name="Goodwin L."/>
            <person name="Pitluck S."/>
            <person name="Peters L."/>
            <person name="Land M.L."/>
            <person name="Hauser L."/>
            <person name="Vogl K."/>
            <person name="Liu Z."/>
            <person name="Overmann J."/>
            <person name="Frigaard N.-U."/>
            <person name="Bryant D.A."/>
            <person name="Woyke T.J."/>
        </authorList>
    </citation>
    <scope>NUCLEOTIDE SEQUENCE [LARGE SCALE GENOMIC DNA]</scope>
    <source>
        <strain evidence="3">970</strain>
    </source>
</reference>
<keyword evidence="3" id="KW-1185">Reference proteome</keyword>
<name>H8Z0N8_9GAMM</name>
<evidence type="ECO:0000259" key="1">
    <source>
        <dbReference type="Pfam" id="PF01863"/>
    </source>
</evidence>
<dbReference type="Pfam" id="PF01863">
    <property type="entry name" value="YgjP-like"/>
    <property type="match status" value="1"/>
</dbReference>
<reference evidence="2 3" key="2">
    <citation type="submission" date="2011-11" db="EMBL/GenBank/DDBJ databases">
        <authorList>
            <consortium name="US DOE Joint Genome Institute"/>
            <person name="Lucas S."/>
            <person name="Han J."/>
            <person name="Lapidus A."/>
            <person name="Cheng J.-F."/>
            <person name="Goodwin L."/>
            <person name="Pitluck S."/>
            <person name="Peters L."/>
            <person name="Ovchinnikova G."/>
            <person name="Zhang X."/>
            <person name="Detter J.C."/>
            <person name="Han C."/>
            <person name="Tapia R."/>
            <person name="Land M."/>
            <person name="Hauser L."/>
            <person name="Kyrpides N."/>
            <person name="Ivanova N."/>
            <person name="Pagani I."/>
            <person name="Vogl K."/>
            <person name="Liu Z."/>
            <person name="Overmann J."/>
            <person name="Frigaard N.-U."/>
            <person name="Bryant D."/>
            <person name="Woyke T."/>
        </authorList>
    </citation>
    <scope>NUCLEOTIDE SEQUENCE [LARGE SCALE GENOMIC DNA]</scope>
    <source>
        <strain evidence="2 3">970</strain>
    </source>
</reference>
<dbReference type="HOGENOM" id="CLU_065947_2_2_6"/>
<protein>
    <submittedName>
        <fullName evidence="2">Putative metal-dependent hydrolase</fullName>
    </submittedName>
</protein>
<dbReference type="CDD" id="cd07344">
    <property type="entry name" value="M48_yhfN_like"/>
    <property type="match status" value="1"/>
</dbReference>